<proteinExistence type="predicted"/>
<dbReference type="InterPro" id="IPR027417">
    <property type="entry name" value="P-loop_NTPase"/>
</dbReference>
<dbReference type="AlphaFoldDB" id="A0A0C1JLH7"/>
<reference evidence="2 3" key="1">
    <citation type="journal article" date="2014" name="Mol. Biol. Evol.">
        <title>Massive expansion of Ubiquitination-related gene families within the Chlamydiae.</title>
        <authorList>
            <person name="Domman D."/>
            <person name="Collingro A."/>
            <person name="Lagkouvardos I."/>
            <person name="Gehre L."/>
            <person name="Weinmaier T."/>
            <person name="Rattei T."/>
            <person name="Subtil A."/>
            <person name="Horn M."/>
        </authorList>
    </citation>
    <scope>NUCLEOTIDE SEQUENCE [LARGE SCALE GENOMIC DNA]</scope>
    <source>
        <strain evidence="2 3">EI2</strain>
    </source>
</reference>
<sequence>MRKLIMNIQGWNIIDVAREIFPQAQCETRENECFLTLQPNSLEIIKYTQNLNDIFRKHHANSASEKKLKSVFQKYQYKIIQFSELEQKISKTIEKLQRSLSPSSQNTTSQNSPSKKMEDFLTNLEALLQAGTLASQIAHNKDVILFIGTTGCGKSTALNYLAGCTMQKVNRTAIGLPTTATKKIILAQDPLSKIGHKNKSQTSYPKICDDAQNHFTYYDCPGISDITGADVEIYNAICIKEITEKAKSVKGILVFMEYRDFFTRGGNEAISKNLKYLQLLLKDFNKYQRAVLFLITKVTVPDDEVDLPGIKQQLLKQVGKLADSQVDLELAQFCQQIIASEILKDYLGEKVLICNPCGATAAQEKSKMLDIIREFSSFQSTTNKQDAFGYPLSQQAELHIEKTKAFLLSNVRSHLSKLEEATKTYWQKRSIPHSIENLKACWEEITGWLEELQTPTFAKIAQGTSYLQVSQTLTDHLKQCGIYWEKLKEIYPPTNEEEAKTYQLDVCLKEDLERFVIHLQSIQKNIVI</sequence>
<protein>
    <submittedName>
        <fullName evidence="2">Uncharacterized protein</fullName>
    </submittedName>
</protein>
<accession>A0A0C1JLH7</accession>
<dbReference type="Gene3D" id="3.40.50.300">
    <property type="entry name" value="P-loop containing nucleotide triphosphate hydrolases"/>
    <property type="match status" value="1"/>
</dbReference>
<feature type="region of interest" description="Disordered" evidence="1">
    <location>
        <begin position="97"/>
        <end position="116"/>
    </location>
</feature>
<dbReference type="SUPFAM" id="SSF52540">
    <property type="entry name" value="P-loop containing nucleoside triphosphate hydrolases"/>
    <property type="match status" value="1"/>
</dbReference>
<dbReference type="EMBL" id="JSAN01000089">
    <property type="protein sequence ID" value="KIC71436.1"/>
    <property type="molecule type" value="Genomic_DNA"/>
</dbReference>
<evidence type="ECO:0000313" key="3">
    <source>
        <dbReference type="Proteomes" id="UP000031465"/>
    </source>
</evidence>
<dbReference type="Proteomes" id="UP000031465">
    <property type="component" value="Unassembled WGS sequence"/>
</dbReference>
<name>A0A0C1JLH7_9BACT</name>
<dbReference type="CDD" id="cd00882">
    <property type="entry name" value="Ras_like_GTPase"/>
    <property type="match status" value="1"/>
</dbReference>
<dbReference type="PATRIC" id="fig|362787.3.peg.1426"/>
<organism evidence="2 3">
    <name type="scientific">Candidatus Protochlamydia amoebophila</name>
    <dbReference type="NCBI Taxonomy" id="362787"/>
    <lineage>
        <taxon>Bacteria</taxon>
        <taxon>Pseudomonadati</taxon>
        <taxon>Chlamydiota</taxon>
        <taxon>Chlamydiia</taxon>
        <taxon>Parachlamydiales</taxon>
        <taxon>Parachlamydiaceae</taxon>
        <taxon>Candidatus Protochlamydia</taxon>
    </lineage>
</organism>
<evidence type="ECO:0000313" key="2">
    <source>
        <dbReference type="EMBL" id="KIC71436.1"/>
    </source>
</evidence>
<evidence type="ECO:0000256" key="1">
    <source>
        <dbReference type="SAM" id="MobiDB-lite"/>
    </source>
</evidence>
<comment type="caution">
    <text evidence="2">The sequence shown here is derived from an EMBL/GenBank/DDBJ whole genome shotgun (WGS) entry which is preliminary data.</text>
</comment>
<feature type="compositionally biased region" description="Low complexity" evidence="1">
    <location>
        <begin position="101"/>
        <end position="114"/>
    </location>
</feature>
<gene>
    <name evidence="2" type="ORF">DB44_DQ00010</name>
</gene>